<reference evidence="2" key="1">
    <citation type="journal article" date="2024" name="Proc. Natl. Acad. Sci. U.S.A.">
        <title>Extraordinary preservation of gene collinearity over three hundred million years revealed in homosporous lycophytes.</title>
        <authorList>
            <person name="Li C."/>
            <person name="Wickell D."/>
            <person name="Kuo L.Y."/>
            <person name="Chen X."/>
            <person name="Nie B."/>
            <person name="Liao X."/>
            <person name="Peng D."/>
            <person name="Ji J."/>
            <person name="Jenkins J."/>
            <person name="Williams M."/>
            <person name="Shu S."/>
            <person name="Plott C."/>
            <person name="Barry K."/>
            <person name="Rajasekar S."/>
            <person name="Grimwood J."/>
            <person name="Han X."/>
            <person name="Sun S."/>
            <person name="Hou Z."/>
            <person name="He W."/>
            <person name="Dai G."/>
            <person name="Sun C."/>
            <person name="Schmutz J."/>
            <person name="Leebens-Mack J.H."/>
            <person name="Li F.W."/>
            <person name="Wang L."/>
        </authorList>
    </citation>
    <scope>NUCLEOTIDE SEQUENCE [LARGE SCALE GENOMIC DNA]</scope>
    <source>
        <strain evidence="2">cv. PW_Plant_1</strain>
    </source>
</reference>
<sequence length="200" mass="23528">MGVSAELWTHASLLEFWRLIWALVFFHSSEFVLALVIHGRHNVSWRSFLISRQYIFAMICGLLEHTFESLLLPALKHTYWMSNTGLALVILGEVIRKLAILTAYDGFTHDIKFYHREGHELVTHGIYRFMRHPGYAGFFMWSIGTQLMLCNPLCTLGYAVVLWRFFKDRIATEEYFLHHFFGERYEEYSLRVPSGIPFVQ</sequence>
<keyword evidence="2" id="KW-1185">Reference proteome</keyword>
<proteinExistence type="predicted"/>
<dbReference type="Proteomes" id="UP001162992">
    <property type="component" value="Chromosome 20"/>
</dbReference>
<comment type="caution">
    <text evidence="1">The sequence shown here is derived from an EMBL/GenBank/DDBJ whole genome shotgun (WGS) entry which is preliminary data.</text>
</comment>
<accession>A0ACC2AR07</accession>
<evidence type="ECO:0000313" key="2">
    <source>
        <dbReference type="Proteomes" id="UP001162992"/>
    </source>
</evidence>
<organism evidence="1 2">
    <name type="scientific">Diphasiastrum complanatum</name>
    <name type="common">Issler's clubmoss</name>
    <name type="synonym">Lycopodium complanatum</name>
    <dbReference type="NCBI Taxonomy" id="34168"/>
    <lineage>
        <taxon>Eukaryota</taxon>
        <taxon>Viridiplantae</taxon>
        <taxon>Streptophyta</taxon>
        <taxon>Embryophyta</taxon>
        <taxon>Tracheophyta</taxon>
        <taxon>Lycopodiopsida</taxon>
        <taxon>Lycopodiales</taxon>
        <taxon>Lycopodiaceae</taxon>
        <taxon>Lycopodioideae</taxon>
        <taxon>Diphasiastrum</taxon>
    </lineage>
</organism>
<gene>
    <name evidence="1" type="ORF">O6H91_20G059500</name>
</gene>
<protein>
    <submittedName>
        <fullName evidence="1">Uncharacterized protein</fullName>
    </submittedName>
</protein>
<evidence type="ECO:0000313" key="1">
    <source>
        <dbReference type="EMBL" id="KAJ7519890.1"/>
    </source>
</evidence>
<name>A0ACC2AR07_DIPCM</name>
<dbReference type="EMBL" id="CM055111">
    <property type="protein sequence ID" value="KAJ7519890.1"/>
    <property type="molecule type" value="Genomic_DNA"/>
</dbReference>